<evidence type="ECO:0000256" key="1">
    <source>
        <dbReference type="SAM" id="MobiDB-lite"/>
    </source>
</evidence>
<organism evidence="4">
    <name type="scientific">Onchocerca flexuosa</name>
    <dbReference type="NCBI Taxonomy" id="387005"/>
    <lineage>
        <taxon>Eukaryota</taxon>
        <taxon>Metazoa</taxon>
        <taxon>Ecdysozoa</taxon>
        <taxon>Nematoda</taxon>
        <taxon>Chromadorea</taxon>
        <taxon>Rhabditida</taxon>
        <taxon>Spirurina</taxon>
        <taxon>Spiruromorpha</taxon>
        <taxon>Filarioidea</taxon>
        <taxon>Onchocercidae</taxon>
        <taxon>Onchocerca</taxon>
    </lineage>
</organism>
<name>A0A183HGE9_9BILA</name>
<evidence type="ECO:0000313" key="4">
    <source>
        <dbReference type="WBParaSite" id="OFLC_0000656001-mRNA-1"/>
    </source>
</evidence>
<dbReference type="EMBL" id="UZAJ01006306">
    <property type="protein sequence ID" value="VDO46941.1"/>
    <property type="molecule type" value="Genomic_DNA"/>
</dbReference>
<sequence length="74" mass="8188">MPAGGDHIVAPAGKELERRIGGSTPKYDFHNENISSLPNITPEFSVIIRTTNIPSLFKYIFMNRSTSSSLSTNY</sequence>
<accession>A0A183HGE9</accession>
<reference evidence="2 3" key="2">
    <citation type="submission" date="2018-11" db="EMBL/GenBank/DDBJ databases">
        <authorList>
            <consortium name="Pathogen Informatics"/>
        </authorList>
    </citation>
    <scope>NUCLEOTIDE SEQUENCE [LARGE SCALE GENOMIC DNA]</scope>
</reference>
<dbReference type="WBParaSite" id="OFLC_0000656001-mRNA-1">
    <property type="protein sequence ID" value="OFLC_0000656001-mRNA-1"/>
    <property type="gene ID" value="OFLC_0000656001"/>
</dbReference>
<keyword evidence="3" id="KW-1185">Reference proteome</keyword>
<reference evidence="4" key="1">
    <citation type="submission" date="2016-06" db="UniProtKB">
        <authorList>
            <consortium name="WormBaseParasite"/>
        </authorList>
    </citation>
    <scope>IDENTIFICATION</scope>
</reference>
<feature type="region of interest" description="Disordered" evidence="1">
    <location>
        <begin position="1"/>
        <end position="24"/>
    </location>
</feature>
<evidence type="ECO:0000313" key="3">
    <source>
        <dbReference type="Proteomes" id="UP000267606"/>
    </source>
</evidence>
<dbReference type="Proteomes" id="UP000267606">
    <property type="component" value="Unassembled WGS sequence"/>
</dbReference>
<protein>
    <submittedName>
        <fullName evidence="2 4">Uncharacterized protein</fullName>
    </submittedName>
</protein>
<dbReference type="AlphaFoldDB" id="A0A183HGE9"/>
<gene>
    <name evidence="2" type="ORF">OFLC_LOCUS6561</name>
</gene>
<evidence type="ECO:0000313" key="2">
    <source>
        <dbReference type="EMBL" id="VDO46941.1"/>
    </source>
</evidence>
<proteinExistence type="predicted"/>